<feature type="domain" description="RagB/SusD" evidence="7">
    <location>
        <begin position="320"/>
        <end position="446"/>
    </location>
</feature>
<dbReference type="PROSITE" id="PS51257">
    <property type="entry name" value="PROKAR_LIPOPROTEIN"/>
    <property type="match status" value="1"/>
</dbReference>
<keyword evidence="4" id="KW-0472">Membrane</keyword>
<keyword evidence="10" id="KW-1185">Reference proteome</keyword>
<comment type="subcellular location">
    <subcellularLocation>
        <location evidence="1">Cell outer membrane</location>
    </subcellularLocation>
</comment>
<dbReference type="HOGENOM" id="CLU_015553_1_0_10"/>
<dbReference type="eggNOG" id="COG0446">
    <property type="taxonomic scope" value="Bacteria"/>
</dbReference>
<dbReference type="GO" id="GO:0009279">
    <property type="term" value="C:cell outer membrane"/>
    <property type="evidence" value="ECO:0007669"/>
    <property type="project" value="UniProtKB-SubCell"/>
</dbReference>
<organism evidence="9 10">
    <name type="scientific">Hoylesella oralis ATCC 33269</name>
    <dbReference type="NCBI Taxonomy" id="873533"/>
    <lineage>
        <taxon>Bacteria</taxon>
        <taxon>Pseudomonadati</taxon>
        <taxon>Bacteroidota</taxon>
        <taxon>Bacteroidia</taxon>
        <taxon>Bacteroidales</taxon>
        <taxon>Prevotellaceae</taxon>
        <taxon>Hoylesella</taxon>
    </lineage>
</organism>
<proteinExistence type="inferred from homology"/>
<name>E7RNQ5_9BACT</name>
<feature type="signal peptide" evidence="6">
    <location>
        <begin position="1"/>
        <end position="22"/>
    </location>
</feature>
<feature type="domain" description="SusD-like N-terminal" evidence="8">
    <location>
        <begin position="23"/>
        <end position="227"/>
    </location>
</feature>
<gene>
    <name evidence="9" type="ORF">HMPREF0663_10806</name>
</gene>
<dbReference type="EMBL" id="AEPE02000003">
    <property type="protein sequence ID" value="EFZ37348.1"/>
    <property type="molecule type" value="Genomic_DNA"/>
</dbReference>
<feature type="chain" id="PRO_5003224382" evidence="6">
    <location>
        <begin position="23"/>
        <end position="483"/>
    </location>
</feature>
<keyword evidence="3 6" id="KW-0732">Signal</keyword>
<protein>
    <submittedName>
        <fullName evidence="9">SusD family protein</fullName>
    </submittedName>
</protein>
<evidence type="ECO:0000256" key="4">
    <source>
        <dbReference type="ARBA" id="ARBA00023136"/>
    </source>
</evidence>
<evidence type="ECO:0000256" key="6">
    <source>
        <dbReference type="SAM" id="SignalP"/>
    </source>
</evidence>
<dbReference type="RefSeq" id="WP_004368012.1">
    <property type="nucleotide sequence ID" value="NZ_GL833116.1"/>
</dbReference>
<accession>E7RNQ5</accession>
<sequence length="483" mass="54850">MKSIKYFSIIAVASLAFTTASCDYLDKDPEAKVPEKNVDFTNLDNLYQPVSGVYAKVRTGGMHWVIWPLTIVRDDDVWSGRTDDQQLLVDFGNYKYDNSFWGLNEMWNQYYGIIKTANSALISLDSYEANMTTDTQRANYRSYCGEVRILRAYAYYRLVQAFGAVTILRQNEQTDLRRSTIEAVQNYMLEDLEYAMQNCPKLRPNEMEHIGAVTAYTAEHLAAKIYLNRGDYSKVKTLTDEIINSGKFELYNDFYELFKIPGKLCNESLFECQTTDFGTGSGPMIDVDQWFVFQGPGNLGGWNFIKYRTAFMEWAHNRGENTRYTTTFLIPGSTTPSGDSIGLSGTSTEAWNGKAYTPKNQLTPGRTKYGSNNNVRILRYADVLLMNAEAKVRLGENGDAPFNLVRTRAGMATITGVTADQILDERRIELCGEWGERYNDLIRTGKAESIIGTNGWTIEKTYYPLPFRQISDVPDLKADPKNE</sequence>
<evidence type="ECO:0000256" key="2">
    <source>
        <dbReference type="ARBA" id="ARBA00006275"/>
    </source>
</evidence>
<comment type="caution">
    <text evidence="9">The sequence shown here is derived from an EMBL/GenBank/DDBJ whole genome shotgun (WGS) entry which is preliminary data.</text>
</comment>
<comment type="similarity">
    <text evidence="2">Belongs to the SusD family.</text>
</comment>
<evidence type="ECO:0000313" key="10">
    <source>
        <dbReference type="Proteomes" id="UP000005580"/>
    </source>
</evidence>
<evidence type="ECO:0000259" key="8">
    <source>
        <dbReference type="Pfam" id="PF14322"/>
    </source>
</evidence>
<evidence type="ECO:0000256" key="3">
    <source>
        <dbReference type="ARBA" id="ARBA00022729"/>
    </source>
</evidence>
<dbReference type="STRING" id="28134.SAMN05444288_2327"/>
<dbReference type="Gene3D" id="1.25.40.390">
    <property type="match status" value="1"/>
</dbReference>
<dbReference type="InterPro" id="IPR033985">
    <property type="entry name" value="SusD-like_N"/>
</dbReference>
<dbReference type="InterPro" id="IPR011990">
    <property type="entry name" value="TPR-like_helical_dom_sf"/>
</dbReference>
<dbReference type="AlphaFoldDB" id="E7RNQ5"/>
<dbReference type="SUPFAM" id="SSF48452">
    <property type="entry name" value="TPR-like"/>
    <property type="match status" value="1"/>
</dbReference>
<evidence type="ECO:0000259" key="7">
    <source>
        <dbReference type="Pfam" id="PF07980"/>
    </source>
</evidence>
<dbReference type="Pfam" id="PF07980">
    <property type="entry name" value="SusD_RagB"/>
    <property type="match status" value="1"/>
</dbReference>
<dbReference type="InterPro" id="IPR012944">
    <property type="entry name" value="SusD_RagB_dom"/>
</dbReference>
<evidence type="ECO:0000313" key="9">
    <source>
        <dbReference type="EMBL" id="EFZ37348.1"/>
    </source>
</evidence>
<keyword evidence="5" id="KW-0998">Cell outer membrane</keyword>
<reference evidence="9" key="1">
    <citation type="submission" date="2011-01" db="EMBL/GenBank/DDBJ databases">
        <authorList>
            <person name="Muzny D."/>
            <person name="Qin X."/>
            <person name="Buhay C."/>
            <person name="Dugan-Rocha S."/>
            <person name="Ding Y."/>
            <person name="Chen G."/>
            <person name="Hawes A."/>
            <person name="Holder M."/>
            <person name="Jhangiani S."/>
            <person name="Johnson A."/>
            <person name="Khan Z."/>
            <person name="Li Z."/>
            <person name="Liu W."/>
            <person name="Liu X."/>
            <person name="Perez L."/>
            <person name="Shen H."/>
            <person name="Wang Q."/>
            <person name="Watt J."/>
            <person name="Xi L."/>
            <person name="Xin Y."/>
            <person name="Zhou J."/>
            <person name="Deng J."/>
            <person name="Jiang H."/>
            <person name="Liu Y."/>
            <person name="Qu J."/>
            <person name="Song X.-Z."/>
            <person name="Zhang L."/>
            <person name="Villasana D."/>
            <person name="Johnson A."/>
            <person name="Liu J."/>
            <person name="Liyanage D."/>
            <person name="Lorensuhewa L."/>
            <person name="Robinson T."/>
            <person name="Song A."/>
            <person name="Song B.-B."/>
            <person name="Dinh H."/>
            <person name="Thornton R."/>
            <person name="Coyle M."/>
            <person name="Francisco L."/>
            <person name="Jackson L."/>
            <person name="Javaid M."/>
            <person name="Korchina V."/>
            <person name="Kovar C."/>
            <person name="Mata R."/>
            <person name="Mathew T."/>
            <person name="Ngo R."/>
            <person name="Nguyen L."/>
            <person name="Nguyen N."/>
            <person name="Okwuonu G."/>
            <person name="Ongeri F."/>
            <person name="Pham C."/>
            <person name="Simmons D."/>
            <person name="Wilczek-Boney K."/>
            <person name="Hale W."/>
            <person name="Jakkamsetti A."/>
            <person name="Pham P."/>
            <person name="Ruth R."/>
            <person name="San Lucas F."/>
            <person name="Warren J."/>
            <person name="Zhang J."/>
            <person name="Zhao Z."/>
            <person name="Zhou C."/>
            <person name="Zhu D."/>
            <person name="Lee S."/>
            <person name="Bess C."/>
            <person name="Blankenburg K."/>
            <person name="Forbes L."/>
            <person name="Fu Q."/>
            <person name="Gubbala S."/>
            <person name="Hirani K."/>
            <person name="Jayaseelan J.C."/>
            <person name="Lara F."/>
            <person name="Munidasa M."/>
            <person name="Palculict T."/>
            <person name="Patil S."/>
            <person name="Pu L.-L."/>
            <person name="Saada N."/>
            <person name="Tang L."/>
            <person name="Weissenberger G."/>
            <person name="Zhu Y."/>
            <person name="Hemphill L."/>
            <person name="Shang Y."/>
            <person name="Youmans B."/>
            <person name="Ayvaz T."/>
            <person name="Ross M."/>
            <person name="Santibanez J."/>
            <person name="Aqrawi P."/>
            <person name="Gross S."/>
            <person name="Joshi V."/>
            <person name="Fowler G."/>
            <person name="Nazareth L."/>
            <person name="Reid J."/>
            <person name="Worley K."/>
            <person name="Petrosino J."/>
            <person name="Highlander S."/>
            <person name="Gibbs R."/>
        </authorList>
    </citation>
    <scope>NUCLEOTIDE SEQUENCE [LARGE SCALE GENOMIC DNA]</scope>
    <source>
        <strain evidence="9">ATCC 33269</strain>
    </source>
</reference>
<dbReference type="Proteomes" id="UP000005580">
    <property type="component" value="Unassembled WGS sequence"/>
</dbReference>
<evidence type="ECO:0000256" key="1">
    <source>
        <dbReference type="ARBA" id="ARBA00004442"/>
    </source>
</evidence>
<evidence type="ECO:0000256" key="5">
    <source>
        <dbReference type="ARBA" id="ARBA00023237"/>
    </source>
</evidence>
<dbReference type="Pfam" id="PF14322">
    <property type="entry name" value="SusD-like_3"/>
    <property type="match status" value="1"/>
</dbReference>